<gene>
    <name evidence="1" type="ORF">J2W40_003698</name>
</gene>
<dbReference type="Proteomes" id="UP001267638">
    <property type="component" value="Unassembled WGS sequence"/>
</dbReference>
<keyword evidence="2" id="KW-1185">Reference proteome</keyword>
<accession>A0ABU1X5J0</accession>
<dbReference type="InterPro" id="IPR014942">
    <property type="entry name" value="AbiEii"/>
</dbReference>
<dbReference type="Pfam" id="PF08843">
    <property type="entry name" value="AbiEii"/>
    <property type="match status" value="1"/>
</dbReference>
<proteinExistence type="predicted"/>
<evidence type="ECO:0000313" key="1">
    <source>
        <dbReference type="EMBL" id="MDR7156852.1"/>
    </source>
</evidence>
<dbReference type="Gene3D" id="3.10.450.620">
    <property type="entry name" value="JHP933, nucleotidyltransferase-like core domain"/>
    <property type="match status" value="1"/>
</dbReference>
<reference evidence="1 2" key="1">
    <citation type="submission" date="2023-07" db="EMBL/GenBank/DDBJ databases">
        <title>Sorghum-associated microbial communities from plants grown in Nebraska, USA.</title>
        <authorList>
            <person name="Schachtman D."/>
        </authorList>
    </citation>
    <scope>NUCLEOTIDE SEQUENCE [LARGE SCALE GENOMIC DNA]</scope>
    <source>
        <strain evidence="1 2">4256</strain>
    </source>
</reference>
<dbReference type="EMBL" id="JAVDWV010000021">
    <property type="protein sequence ID" value="MDR7156852.1"/>
    <property type="molecule type" value="Genomic_DNA"/>
</dbReference>
<protein>
    <submittedName>
        <fullName evidence="1">Nucleotidyltransferase component of viral defense system</fullName>
    </submittedName>
</protein>
<sequence length="293" mass="32926">MTAQRSGARDIGNVEIDIILTHILQLFQERHLLEHLAFKGGTMLRKMVFGPRGRLSTDLDFTKCSDIDGDDLLLEIASTLHDAPYHGITFVLERDKDWYRIDDGLSANPICSHEANPRGVRIKIQVSTRELPILPVVPIDQIAQDYFGLLPFAPAAIPCLAFEEIVGEKIRAASQRSKVRDLYDLSEIAKRPINRDRIRSLAVLKLWGVNDSLSFARFRDRISGAEYDVDDLRMLLRKDENPELKALVGRVADGFQFLEQLTEAEKVLVADAKGQRQGEAQALIEQLRAQAAA</sequence>
<evidence type="ECO:0000313" key="2">
    <source>
        <dbReference type="Proteomes" id="UP001267638"/>
    </source>
</evidence>
<organism evidence="1 2">
    <name type="scientific">Sphingobium xenophagum</name>
    <dbReference type="NCBI Taxonomy" id="121428"/>
    <lineage>
        <taxon>Bacteria</taxon>
        <taxon>Pseudomonadati</taxon>
        <taxon>Pseudomonadota</taxon>
        <taxon>Alphaproteobacteria</taxon>
        <taxon>Sphingomonadales</taxon>
        <taxon>Sphingomonadaceae</taxon>
        <taxon>Sphingobium</taxon>
    </lineage>
</organism>
<comment type="caution">
    <text evidence="1">The sequence shown here is derived from an EMBL/GenBank/DDBJ whole genome shotgun (WGS) entry which is preliminary data.</text>
</comment>
<name>A0ABU1X5J0_SPHXE</name>